<protein>
    <recommendedName>
        <fullName evidence="7">Cytosine-specific methyltransferase</fullName>
        <ecNumber evidence="7">2.1.1.37</ecNumber>
    </recommendedName>
</protein>
<keyword evidence="2 5" id="KW-0808">Transferase</keyword>
<dbReference type="Gene3D" id="3.90.120.10">
    <property type="entry name" value="DNA Methylase, subunit A, domain 2"/>
    <property type="match status" value="1"/>
</dbReference>
<dbReference type="Pfam" id="PF00145">
    <property type="entry name" value="DNA_methylase"/>
    <property type="match status" value="1"/>
</dbReference>
<evidence type="ECO:0000256" key="6">
    <source>
        <dbReference type="RuleBase" id="RU000416"/>
    </source>
</evidence>
<dbReference type="GO" id="GO:0003886">
    <property type="term" value="F:DNA (cytosine-5-)-methyltransferase activity"/>
    <property type="evidence" value="ECO:0007669"/>
    <property type="project" value="UniProtKB-EC"/>
</dbReference>
<dbReference type="InterPro" id="IPR001525">
    <property type="entry name" value="C5_MeTfrase"/>
</dbReference>
<comment type="catalytic activity">
    <reaction evidence="7">
        <text>a 2'-deoxycytidine in DNA + S-adenosyl-L-methionine = a 5-methyl-2'-deoxycytidine in DNA + S-adenosyl-L-homocysteine + H(+)</text>
        <dbReference type="Rhea" id="RHEA:13681"/>
        <dbReference type="Rhea" id="RHEA-COMP:11369"/>
        <dbReference type="Rhea" id="RHEA-COMP:11370"/>
        <dbReference type="ChEBI" id="CHEBI:15378"/>
        <dbReference type="ChEBI" id="CHEBI:57856"/>
        <dbReference type="ChEBI" id="CHEBI:59789"/>
        <dbReference type="ChEBI" id="CHEBI:85452"/>
        <dbReference type="ChEBI" id="CHEBI:85454"/>
        <dbReference type="EC" id="2.1.1.37"/>
    </reaction>
</comment>
<dbReference type="AlphaFoldDB" id="A0A8J3R0D9"/>
<keyword evidence="4" id="KW-0680">Restriction system</keyword>
<dbReference type="SUPFAM" id="SSF53335">
    <property type="entry name" value="S-adenosyl-L-methionine-dependent methyltransferases"/>
    <property type="match status" value="1"/>
</dbReference>
<dbReference type="InterPro" id="IPR031303">
    <property type="entry name" value="C5_meth_CS"/>
</dbReference>
<keyword evidence="1 5" id="KW-0489">Methyltransferase</keyword>
<evidence type="ECO:0000256" key="4">
    <source>
        <dbReference type="ARBA" id="ARBA00022747"/>
    </source>
</evidence>
<accession>A0A8J3R0D9</accession>
<dbReference type="InterPro" id="IPR023170">
    <property type="entry name" value="HhH_base_excis_C"/>
</dbReference>
<reference evidence="8" key="1">
    <citation type="submission" date="2021-01" db="EMBL/GenBank/DDBJ databases">
        <title>Whole genome shotgun sequence of Rugosimonospora africana NBRC 104875.</title>
        <authorList>
            <person name="Komaki H."/>
            <person name="Tamura T."/>
        </authorList>
    </citation>
    <scope>NUCLEOTIDE SEQUENCE</scope>
    <source>
        <strain evidence="8">NBRC 104875</strain>
    </source>
</reference>
<dbReference type="PANTHER" id="PTHR10629">
    <property type="entry name" value="CYTOSINE-SPECIFIC METHYLTRANSFERASE"/>
    <property type="match status" value="1"/>
</dbReference>
<evidence type="ECO:0000256" key="2">
    <source>
        <dbReference type="ARBA" id="ARBA00022679"/>
    </source>
</evidence>
<dbReference type="SUPFAM" id="SSF48150">
    <property type="entry name" value="DNA-glycosylase"/>
    <property type="match status" value="1"/>
</dbReference>
<evidence type="ECO:0000256" key="5">
    <source>
        <dbReference type="PROSITE-ProRule" id="PRU01016"/>
    </source>
</evidence>
<dbReference type="PROSITE" id="PS51679">
    <property type="entry name" value="SAM_MT_C5"/>
    <property type="match status" value="1"/>
</dbReference>
<gene>
    <name evidence="8" type="ORF">Raf01_88610</name>
</gene>
<keyword evidence="9" id="KW-1185">Reference proteome</keyword>
<dbReference type="Proteomes" id="UP000642748">
    <property type="component" value="Unassembled WGS sequence"/>
</dbReference>
<dbReference type="InterPro" id="IPR011257">
    <property type="entry name" value="DNA_glycosylase"/>
</dbReference>
<dbReference type="Gene3D" id="3.40.50.150">
    <property type="entry name" value="Vaccinia Virus protein VP39"/>
    <property type="match status" value="1"/>
</dbReference>
<dbReference type="NCBIfam" id="TIGR00675">
    <property type="entry name" value="dcm"/>
    <property type="match status" value="1"/>
</dbReference>
<evidence type="ECO:0000313" key="8">
    <source>
        <dbReference type="EMBL" id="GIH20689.1"/>
    </source>
</evidence>
<feature type="active site" evidence="5">
    <location>
        <position position="147"/>
    </location>
</feature>
<dbReference type="GO" id="GO:0003677">
    <property type="term" value="F:DNA binding"/>
    <property type="evidence" value="ECO:0007669"/>
    <property type="project" value="TreeGrafter"/>
</dbReference>
<name>A0A8J3R0D9_9ACTN</name>
<dbReference type="InterPro" id="IPR018117">
    <property type="entry name" value="C5_DNA_meth_AS"/>
</dbReference>
<comment type="caution">
    <text evidence="8">The sequence shown here is derived from an EMBL/GenBank/DDBJ whole genome shotgun (WGS) entry which is preliminary data.</text>
</comment>
<evidence type="ECO:0000256" key="1">
    <source>
        <dbReference type="ARBA" id="ARBA00022603"/>
    </source>
</evidence>
<evidence type="ECO:0000256" key="7">
    <source>
        <dbReference type="RuleBase" id="RU000417"/>
    </source>
</evidence>
<dbReference type="PANTHER" id="PTHR10629:SF52">
    <property type="entry name" value="DNA (CYTOSINE-5)-METHYLTRANSFERASE 1"/>
    <property type="match status" value="1"/>
</dbReference>
<dbReference type="Gene3D" id="1.10.1670.10">
    <property type="entry name" value="Helix-hairpin-Helix base-excision DNA repair enzymes (C-terminal)"/>
    <property type="match status" value="1"/>
</dbReference>
<dbReference type="InterPro" id="IPR050390">
    <property type="entry name" value="C5-Methyltransferase"/>
</dbReference>
<comment type="similarity">
    <text evidence="5 6">Belongs to the class I-like SAM-binding methyltransferase superfamily. C5-methyltransferase family.</text>
</comment>
<dbReference type="GO" id="GO:0006281">
    <property type="term" value="P:DNA repair"/>
    <property type="evidence" value="ECO:0007669"/>
    <property type="project" value="InterPro"/>
</dbReference>
<dbReference type="GO" id="GO:0044027">
    <property type="term" value="P:negative regulation of gene expression via chromosomal CpG island methylation"/>
    <property type="evidence" value="ECO:0007669"/>
    <property type="project" value="TreeGrafter"/>
</dbReference>
<dbReference type="PROSITE" id="PS00094">
    <property type="entry name" value="C5_MTASE_1"/>
    <property type="match status" value="1"/>
</dbReference>
<evidence type="ECO:0000313" key="9">
    <source>
        <dbReference type="Proteomes" id="UP000642748"/>
    </source>
</evidence>
<dbReference type="PRINTS" id="PR00105">
    <property type="entry name" value="C5METTRFRASE"/>
</dbReference>
<dbReference type="InterPro" id="IPR029063">
    <property type="entry name" value="SAM-dependent_MTases_sf"/>
</dbReference>
<evidence type="ECO:0000256" key="3">
    <source>
        <dbReference type="ARBA" id="ARBA00022691"/>
    </source>
</evidence>
<dbReference type="Gene3D" id="1.10.340.30">
    <property type="entry name" value="Hypothetical protein, domain 2"/>
    <property type="match status" value="1"/>
</dbReference>
<sequence>MAVGVGSGTPVVCVGVTEADAEQLPSPRRGGYGVRLVRGPFVRLDPHPQACGDEDGLVRHAAAVRRAGRRPAADLFSGAGGLSLGLRAAGYDVVMAVDHDPESVETHRHHHGGLTVDWDLGDPERVRQVAGLITAAGVELLTGGPPCQPFSKAGRSKIRHRVRNGLRDPYDERRDLWRSFLEIVRTARPPAVLMENVPDMALDKEMFILRTMVHELESIGYSVEERSVETFRYGVPQFRQRLILVALRDGTSFAWPDEQPERVTVWNAIGDLPPVEGGWRPEGGAAGWSDYDGPSSDFQRRMRADVSSADEHKVFDHITRPVREDDARAFEAMDATTRYRDLPPEVKRYRDDIFDDKYKRLDENNLSRTITAHIAKDGYWYIHPRQNRTLTVREAARLQTFPDWFRFAGPPSAAFRQIGNAVPPLLGEHLAGAVRDALDDPRPAAATTRDVAALLAAWFDSAEVRGIPWLRAQTRWQVIQAEMLLDRAPAEVVRFIWPLLARWRQPQDTVLHEADLVEISGWASRSPRAGTILELAGRLADNPAVLRDDVKLRRVPGLTEAVADLAVLVVPGGVEDSEEPVLVTKGVLRVAARFSGDPVDKRNRLTDGRLEVARMIGGDTDARRAHLGLVDLANSLCRPVEPLCDACPLQKLCAESRVDPLRLF</sequence>
<proteinExistence type="inferred from homology"/>
<dbReference type="GO" id="GO:0009307">
    <property type="term" value="P:DNA restriction-modification system"/>
    <property type="evidence" value="ECO:0007669"/>
    <property type="project" value="UniProtKB-KW"/>
</dbReference>
<dbReference type="EMBL" id="BONZ01000103">
    <property type="protein sequence ID" value="GIH20689.1"/>
    <property type="molecule type" value="Genomic_DNA"/>
</dbReference>
<organism evidence="8 9">
    <name type="scientific">Rugosimonospora africana</name>
    <dbReference type="NCBI Taxonomy" id="556532"/>
    <lineage>
        <taxon>Bacteria</taxon>
        <taxon>Bacillati</taxon>
        <taxon>Actinomycetota</taxon>
        <taxon>Actinomycetes</taxon>
        <taxon>Micromonosporales</taxon>
        <taxon>Micromonosporaceae</taxon>
        <taxon>Rugosimonospora</taxon>
    </lineage>
</organism>
<dbReference type="EC" id="2.1.1.37" evidence="7"/>
<dbReference type="PROSITE" id="PS00095">
    <property type="entry name" value="C5_MTASE_2"/>
    <property type="match status" value="1"/>
</dbReference>
<dbReference type="GO" id="GO:0032259">
    <property type="term" value="P:methylation"/>
    <property type="evidence" value="ECO:0007669"/>
    <property type="project" value="UniProtKB-KW"/>
</dbReference>
<keyword evidence="3 5" id="KW-0949">S-adenosyl-L-methionine</keyword>